<evidence type="ECO:0000313" key="3">
    <source>
        <dbReference type="EMBL" id="TVY18678.1"/>
    </source>
</evidence>
<organism evidence="3 4">
    <name type="scientific">Lachnellula arida</name>
    <dbReference type="NCBI Taxonomy" id="1316785"/>
    <lineage>
        <taxon>Eukaryota</taxon>
        <taxon>Fungi</taxon>
        <taxon>Dikarya</taxon>
        <taxon>Ascomycota</taxon>
        <taxon>Pezizomycotina</taxon>
        <taxon>Leotiomycetes</taxon>
        <taxon>Helotiales</taxon>
        <taxon>Lachnaceae</taxon>
        <taxon>Lachnellula</taxon>
    </lineage>
</organism>
<dbReference type="InterPro" id="IPR029069">
    <property type="entry name" value="HotDog_dom_sf"/>
</dbReference>
<proteinExistence type="predicted"/>
<dbReference type="Gene3D" id="2.40.160.210">
    <property type="entry name" value="Acyl-CoA thioesterase, double hotdog domain"/>
    <property type="match status" value="1"/>
</dbReference>
<dbReference type="EMBL" id="QGMF01000154">
    <property type="protein sequence ID" value="TVY18678.1"/>
    <property type="molecule type" value="Genomic_DNA"/>
</dbReference>
<evidence type="ECO:0000259" key="1">
    <source>
        <dbReference type="Pfam" id="PF13622"/>
    </source>
</evidence>
<feature type="domain" description="Acyl-CoA thioesterase-like N-terminal HotDog" evidence="1">
    <location>
        <begin position="33"/>
        <end position="119"/>
    </location>
</feature>
<comment type="caution">
    <text evidence="3">The sequence shown here is derived from an EMBL/GenBank/DDBJ whole genome shotgun (WGS) entry which is preliminary data.</text>
</comment>
<dbReference type="Pfam" id="PF13622">
    <property type="entry name" value="4HBT_3"/>
    <property type="match status" value="1"/>
</dbReference>
<dbReference type="InterPro" id="IPR052389">
    <property type="entry name" value="Sec_Metab_Biosynth-Assoc"/>
</dbReference>
<evidence type="ECO:0000259" key="2">
    <source>
        <dbReference type="Pfam" id="PF20789"/>
    </source>
</evidence>
<feature type="domain" description="Acyl-CoA thioesterase-like C-terminal" evidence="2">
    <location>
        <begin position="167"/>
        <end position="323"/>
    </location>
</feature>
<protein>
    <recommendedName>
        <fullName evidence="5">Thioesterase domain-containing protein</fullName>
    </recommendedName>
</protein>
<dbReference type="InterPro" id="IPR049450">
    <property type="entry name" value="ACOT8-like_C"/>
</dbReference>
<reference evidence="3 4" key="1">
    <citation type="submission" date="2018-05" db="EMBL/GenBank/DDBJ databases">
        <title>Whole genome sequencing for identification of molecular markers to develop diagnostic detection tools for the regulated plant pathogen Lachnellula willkommii.</title>
        <authorList>
            <person name="Giroux E."/>
            <person name="Bilodeau G."/>
        </authorList>
    </citation>
    <scope>NUCLEOTIDE SEQUENCE [LARGE SCALE GENOMIC DNA]</scope>
    <source>
        <strain evidence="3 4">CBS 203.66</strain>
    </source>
</reference>
<dbReference type="AlphaFoldDB" id="A0A8T9BFF8"/>
<name>A0A8T9BFF8_9HELO</name>
<dbReference type="Pfam" id="PF20789">
    <property type="entry name" value="4HBT_3C"/>
    <property type="match status" value="1"/>
</dbReference>
<gene>
    <name evidence="3" type="ORF">LARI1_G002890</name>
</gene>
<dbReference type="PANTHER" id="PTHR38110">
    <property type="entry name" value="CHROMOSOME 23, WHOLE GENOME SHOTGUN SEQUENCE"/>
    <property type="match status" value="1"/>
</dbReference>
<dbReference type="InterPro" id="IPR049449">
    <property type="entry name" value="TesB_ACOT8-like_N"/>
</dbReference>
<dbReference type="SUPFAM" id="SSF54637">
    <property type="entry name" value="Thioesterase/thiol ester dehydrase-isomerase"/>
    <property type="match status" value="2"/>
</dbReference>
<dbReference type="PANTHER" id="PTHR38110:SF1">
    <property type="entry name" value="THIOESTERASE DOMAIN-CONTAINING PROTEIN"/>
    <property type="match status" value="1"/>
</dbReference>
<keyword evidence="4" id="KW-1185">Reference proteome</keyword>
<accession>A0A8T9BFF8</accession>
<dbReference type="Proteomes" id="UP000469559">
    <property type="component" value="Unassembled WGS sequence"/>
</dbReference>
<dbReference type="InterPro" id="IPR042171">
    <property type="entry name" value="Acyl-CoA_hotdog"/>
</dbReference>
<sequence length="338" mass="37921">METSKPMTPPSLYEALSVNIKCTQKGEYELLLPSSFCFGPRIFGGLVMSMVHQATESYFTENHPKFNQPHVISMQWQFFRQVYPSTAKLAIHDIHIGKSGSLLQATISQDGHACMMSLVNMANLQVSPGLTFKTDWKLDPPTIEASISSLAADCDPRWISYQTPYHPESFRRVQSYVKFYVPYEQQQSHIRDHWITPADPGVTFTTEMLGFLLDLSLPIIDNYLPGESTGGQIACIALGLEQKKDREAGITEVIDPSSGAFESPAVYLSLSTTIEIKKLMPARGAKWLFMRAYAKQIKDGRMSMEVVVFDESLDLVALSQQLCPIMELSRMKTSKESL</sequence>
<evidence type="ECO:0008006" key="5">
    <source>
        <dbReference type="Google" id="ProtNLM"/>
    </source>
</evidence>
<evidence type="ECO:0000313" key="4">
    <source>
        <dbReference type="Proteomes" id="UP000469559"/>
    </source>
</evidence>
<dbReference type="OrthoDB" id="2532955at2759"/>